<reference evidence="2 3" key="1">
    <citation type="submission" date="2021-01" db="EMBL/GenBank/DDBJ databases">
        <title>Belnapia mucosa sp. nov. and Belnapia arida sp. nov., isolated from the Tabernas Desert (Almeria, Spain).</title>
        <authorList>
            <person name="Molina-Menor E."/>
            <person name="Vidal-Verdu A."/>
            <person name="Calonge A."/>
            <person name="Satari L."/>
            <person name="Pereto J."/>
            <person name="Porcar M."/>
        </authorList>
    </citation>
    <scope>NUCLEOTIDE SEQUENCE [LARGE SCALE GENOMIC DNA]</scope>
    <source>
        <strain evidence="2 3">T18</strain>
    </source>
</reference>
<accession>A0ABS1U3C1</accession>
<proteinExistence type="predicted"/>
<sequence>MPEEKKGTGEKPWSEEEMSRGAAKPEEIEEAGGSPGGRPNDDRAKTESAAAETADDKQR</sequence>
<organism evidence="2 3">
    <name type="scientific">Belnapia arida</name>
    <dbReference type="NCBI Taxonomy" id="2804533"/>
    <lineage>
        <taxon>Bacteria</taxon>
        <taxon>Pseudomonadati</taxon>
        <taxon>Pseudomonadota</taxon>
        <taxon>Alphaproteobacteria</taxon>
        <taxon>Acetobacterales</taxon>
        <taxon>Roseomonadaceae</taxon>
        <taxon>Belnapia</taxon>
    </lineage>
</organism>
<feature type="region of interest" description="Disordered" evidence="1">
    <location>
        <begin position="1"/>
        <end position="59"/>
    </location>
</feature>
<dbReference type="RefSeq" id="WP_202832420.1">
    <property type="nucleotide sequence ID" value="NZ_JAETWB010000005.1"/>
</dbReference>
<feature type="compositionally biased region" description="Basic and acidic residues" evidence="1">
    <location>
        <begin position="1"/>
        <end position="26"/>
    </location>
</feature>
<protein>
    <submittedName>
        <fullName evidence="2">Uncharacterized protein</fullName>
    </submittedName>
</protein>
<gene>
    <name evidence="2" type="ORF">JMJ56_14225</name>
</gene>
<dbReference type="EMBL" id="JAETWB010000005">
    <property type="protein sequence ID" value="MBL6079171.1"/>
    <property type="molecule type" value="Genomic_DNA"/>
</dbReference>
<name>A0ABS1U3C1_9PROT</name>
<evidence type="ECO:0000256" key="1">
    <source>
        <dbReference type="SAM" id="MobiDB-lite"/>
    </source>
</evidence>
<evidence type="ECO:0000313" key="2">
    <source>
        <dbReference type="EMBL" id="MBL6079171.1"/>
    </source>
</evidence>
<dbReference type="Proteomes" id="UP000660885">
    <property type="component" value="Unassembled WGS sequence"/>
</dbReference>
<evidence type="ECO:0000313" key="3">
    <source>
        <dbReference type="Proteomes" id="UP000660885"/>
    </source>
</evidence>
<comment type="caution">
    <text evidence="2">The sequence shown here is derived from an EMBL/GenBank/DDBJ whole genome shotgun (WGS) entry which is preliminary data.</text>
</comment>
<keyword evidence="3" id="KW-1185">Reference proteome</keyword>